<dbReference type="Proteomes" id="UP000801492">
    <property type="component" value="Unassembled WGS sequence"/>
</dbReference>
<comment type="subcellular location">
    <subcellularLocation>
        <location evidence="1">Membrane</location>
        <topology evidence="1">Single-pass membrane protein</topology>
    </subcellularLocation>
</comment>
<keyword evidence="9" id="KW-1185">Reference proteome</keyword>
<proteinExistence type="predicted"/>
<feature type="domain" description="DUF1279" evidence="7">
    <location>
        <begin position="87"/>
        <end position="173"/>
    </location>
</feature>
<evidence type="ECO:0000259" key="7">
    <source>
        <dbReference type="Pfam" id="PF06916"/>
    </source>
</evidence>
<accession>A0A8K0DI34</accession>
<dbReference type="PANTHER" id="PTHR21377">
    <property type="entry name" value="PROTEIN FAM210B, MITOCHONDRIAL"/>
    <property type="match status" value="1"/>
</dbReference>
<evidence type="ECO:0000313" key="8">
    <source>
        <dbReference type="EMBL" id="KAF2903711.1"/>
    </source>
</evidence>
<gene>
    <name evidence="8" type="ORF">ILUMI_02468</name>
</gene>
<evidence type="ECO:0000256" key="1">
    <source>
        <dbReference type="ARBA" id="ARBA00004167"/>
    </source>
</evidence>
<evidence type="ECO:0000256" key="5">
    <source>
        <dbReference type="ARBA" id="ARBA00023136"/>
    </source>
</evidence>
<evidence type="ECO:0000256" key="3">
    <source>
        <dbReference type="ARBA" id="ARBA00022989"/>
    </source>
</evidence>
<keyword evidence="4" id="KW-0175">Coiled coil</keyword>
<sequence>MATLCLTRLCMRSSPRVFQHVYVCETISAAATSLFNNHDEKVVRFSTCGASKPKILIPRKYHPISCHYAIKVDIKPEPPKPKKSLLQRFKEMYRDYWYVLVPVHLVTSAGWFGGFYYLAKSGVDIAGILESWNVSEKITSSLKDSSMGYLAVSYALYKLATPLRYTVTLGGTTVSINYLKHWGYIKPVPSTDQLKEMYKERRENFMETFRGKKELYQEKKDTLMESMRETKIELTVGKDPLKDKNDIIVKEFHKDLRKIKDAKVNLGKPEELIKISKKEESG</sequence>
<dbReference type="InterPro" id="IPR009688">
    <property type="entry name" value="FAM210A/B-like_dom"/>
</dbReference>
<organism evidence="8 9">
    <name type="scientific">Ignelater luminosus</name>
    <name type="common">Cucubano</name>
    <name type="synonym">Pyrophorus luminosus</name>
    <dbReference type="NCBI Taxonomy" id="2038154"/>
    <lineage>
        <taxon>Eukaryota</taxon>
        <taxon>Metazoa</taxon>
        <taxon>Ecdysozoa</taxon>
        <taxon>Arthropoda</taxon>
        <taxon>Hexapoda</taxon>
        <taxon>Insecta</taxon>
        <taxon>Pterygota</taxon>
        <taxon>Neoptera</taxon>
        <taxon>Endopterygota</taxon>
        <taxon>Coleoptera</taxon>
        <taxon>Polyphaga</taxon>
        <taxon>Elateriformia</taxon>
        <taxon>Elateroidea</taxon>
        <taxon>Elateridae</taxon>
        <taxon>Agrypninae</taxon>
        <taxon>Pyrophorini</taxon>
        <taxon>Ignelater</taxon>
    </lineage>
</organism>
<evidence type="ECO:0000256" key="2">
    <source>
        <dbReference type="ARBA" id="ARBA00022692"/>
    </source>
</evidence>
<dbReference type="PANTHER" id="PTHR21377:SF1">
    <property type="entry name" value="PROTEIN FAM210A"/>
    <property type="match status" value="1"/>
</dbReference>
<comment type="caution">
    <text evidence="8">The sequence shown here is derived from an EMBL/GenBank/DDBJ whole genome shotgun (WGS) entry which is preliminary data.</text>
</comment>
<evidence type="ECO:0000256" key="4">
    <source>
        <dbReference type="ARBA" id="ARBA00023054"/>
    </source>
</evidence>
<dbReference type="InterPro" id="IPR045866">
    <property type="entry name" value="FAM210A/B-like"/>
</dbReference>
<dbReference type="AlphaFoldDB" id="A0A8K0DI34"/>
<dbReference type="OrthoDB" id="5874039at2759"/>
<dbReference type="GO" id="GO:0005739">
    <property type="term" value="C:mitochondrion"/>
    <property type="evidence" value="ECO:0007669"/>
    <property type="project" value="TreeGrafter"/>
</dbReference>
<keyword evidence="3 6" id="KW-1133">Transmembrane helix</keyword>
<keyword evidence="5 6" id="KW-0472">Membrane</keyword>
<reference evidence="8" key="1">
    <citation type="submission" date="2019-08" db="EMBL/GenBank/DDBJ databases">
        <title>The genome of the North American firefly Photinus pyralis.</title>
        <authorList>
            <consortium name="Photinus pyralis genome working group"/>
            <person name="Fallon T.R."/>
            <person name="Sander Lower S.E."/>
            <person name="Weng J.-K."/>
        </authorList>
    </citation>
    <scope>NUCLEOTIDE SEQUENCE</scope>
    <source>
        <strain evidence="8">TRF0915ILg1</strain>
        <tissue evidence="8">Whole body</tissue>
    </source>
</reference>
<evidence type="ECO:0000313" key="9">
    <source>
        <dbReference type="Proteomes" id="UP000801492"/>
    </source>
</evidence>
<name>A0A8K0DI34_IGNLU</name>
<dbReference type="EMBL" id="VTPC01000954">
    <property type="protein sequence ID" value="KAF2903711.1"/>
    <property type="molecule type" value="Genomic_DNA"/>
</dbReference>
<evidence type="ECO:0000256" key="6">
    <source>
        <dbReference type="SAM" id="Phobius"/>
    </source>
</evidence>
<keyword evidence="2 6" id="KW-0812">Transmembrane</keyword>
<protein>
    <recommendedName>
        <fullName evidence="7">DUF1279 domain-containing protein</fullName>
    </recommendedName>
</protein>
<dbReference type="GO" id="GO:0016020">
    <property type="term" value="C:membrane"/>
    <property type="evidence" value="ECO:0007669"/>
    <property type="project" value="UniProtKB-SubCell"/>
</dbReference>
<dbReference type="Pfam" id="PF06916">
    <property type="entry name" value="FAM210A-B_dom"/>
    <property type="match status" value="1"/>
</dbReference>
<feature type="transmembrane region" description="Helical" evidence="6">
    <location>
        <begin position="96"/>
        <end position="119"/>
    </location>
</feature>